<dbReference type="InterPro" id="IPR000504">
    <property type="entry name" value="RRM_dom"/>
</dbReference>
<dbReference type="CDD" id="cd00590">
    <property type="entry name" value="RRM_SF"/>
    <property type="match status" value="1"/>
</dbReference>
<dbReference type="Gene3D" id="3.30.70.330">
    <property type="match status" value="1"/>
</dbReference>
<dbReference type="Pfam" id="PF00076">
    <property type="entry name" value="RRM_1"/>
    <property type="match status" value="1"/>
</dbReference>
<dbReference type="InterPro" id="IPR012677">
    <property type="entry name" value="Nucleotide-bd_a/b_plait_sf"/>
</dbReference>
<dbReference type="GO" id="GO:0003723">
    <property type="term" value="F:RNA binding"/>
    <property type="evidence" value="ECO:0007669"/>
    <property type="project" value="UniProtKB-UniRule"/>
</dbReference>
<organism evidence="4 5">
    <name type="scientific">Tetracentron sinense</name>
    <name type="common">Spur-leaf</name>
    <dbReference type="NCBI Taxonomy" id="13715"/>
    <lineage>
        <taxon>Eukaryota</taxon>
        <taxon>Viridiplantae</taxon>
        <taxon>Streptophyta</taxon>
        <taxon>Embryophyta</taxon>
        <taxon>Tracheophyta</taxon>
        <taxon>Spermatophyta</taxon>
        <taxon>Magnoliopsida</taxon>
        <taxon>Trochodendrales</taxon>
        <taxon>Trochodendraceae</taxon>
        <taxon>Tetracentron</taxon>
    </lineage>
</organism>
<dbReference type="SUPFAM" id="SSF54928">
    <property type="entry name" value="RNA-binding domain, RBD"/>
    <property type="match status" value="1"/>
</dbReference>
<comment type="caution">
    <text evidence="4">The sequence shown here is derived from an EMBL/GenBank/DDBJ whole genome shotgun (WGS) entry which is preliminary data.</text>
</comment>
<protein>
    <recommendedName>
        <fullName evidence="6">BAH domain-containing protein</fullName>
    </recommendedName>
</protein>
<dbReference type="PROSITE" id="PS51038">
    <property type="entry name" value="BAH"/>
    <property type="match status" value="1"/>
</dbReference>
<dbReference type="FunFam" id="2.30.30.490:FF:000017">
    <property type="entry name" value="Bromo-adjacent homology (BAH) domain-containing protein"/>
    <property type="match status" value="1"/>
</dbReference>
<proteinExistence type="predicted"/>
<reference evidence="4 5" key="1">
    <citation type="submission" date="2020-04" db="EMBL/GenBank/DDBJ databases">
        <title>Plant Genome Project.</title>
        <authorList>
            <person name="Zhang R.-G."/>
        </authorList>
    </citation>
    <scope>NUCLEOTIDE SEQUENCE [LARGE SCALE GENOMIC DNA]</scope>
    <source>
        <strain evidence="4">YNK0</strain>
        <tissue evidence="4">Leaf</tissue>
    </source>
</reference>
<evidence type="ECO:0000313" key="5">
    <source>
        <dbReference type="Proteomes" id="UP000655225"/>
    </source>
</evidence>
<evidence type="ECO:0000313" key="4">
    <source>
        <dbReference type="EMBL" id="KAF8406987.1"/>
    </source>
</evidence>
<dbReference type="EMBL" id="JABCRI010000004">
    <property type="protein sequence ID" value="KAF8406987.1"/>
    <property type="molecule type" value="Genomic_DNA"/>
</dbReference>
<dbReference type="AlphaFoldDB" id="A0A834ZR95"/>
<evidence type="ECO:0000259" key="3">
    <source>
        <dbReference type="PROSITE" id="PS51038"/>
    </source>
</evidence>
<accession>A0A834ZR95</accession>
<keyword evidence="1" id="KW-0694">RNA-binding</keyword>
<dbReference type="PANTHER" id="PTHR47073:SF2">
    <property type="entry name" value="PROTEIN ANTI-SILENCING 1"/>
    <property type="match status" value="1"/>
</dbReference>
<evidence type="ECO:0008006" key="6">
    <source>
        <dbReference type="Google" id="ProtNLM"/>
    </source>
</evidence>
<gene>
    <name evidence="4" type="ORF">HHK36_006108</name>
</gene>
<dbReference type="Pfam" id="PF01426">
    <property type="entry name" value="BAH"/>
    <property type="match status" value="1"/>
</dbReference>
<sequence>MHAMPHSGEAGKEYNPEFKWGKKKGAVTNTEVQFYESFTYDGVEYFLYDCVYLYYGNESKPSIGKLVKIWEQSNHKKRVKVVWFFLPCEILNWLGDDAPLENEIFLASGEGEGLSNVNPLEVLAGKCNVVCTSKDQRNLLPSELELRMAKYIFYRTFDVGSLTISDKFEDRIAGIEGQKLVAVPKENWKEKTGKLKLFSKLDLAGRLGDAIKDENHGRITSPVVKVAESKKTTASGRDREWFSDEILLRPKTHFDKEGTEAGEITRSQIEDKLEFIKNVSHLGALEKRPLKKMKLFDDSAKRSKELDPSPQLALGKDSETNAMWKSRVGFKESEKFSKPFKRPPRRSDYKAESKAIKDFVRQERGLSEKLYYDDKATKLSDKGAPELARDKGIKTDSQVLDVIRGPDVPWEERMRRSHEQGTLVLLENLDPSYSSTDIEDIVWHAFKERVTAKMIQRNTFSSPNYGQAFVIFKSRDAAEAAVTKLNKEFLMLPNGSPLVGGKGTPMEPGKPTKFVGHLFIEKFKLQKQRDEMVIYTASLFSRFLNIMRNAVSTSHYPQPNTIEYEMAMEWRLLQKKSDLWWEALHMKHREELKYGRRHLQIQPDE</sequence>
<dbReference type="GO" id="GO:0003682">
    <property type="term" value="F:chromatin binding"/>
    <property type="evidence" value="ECO:0007669"/>
    <property type="project" value="InterPro"/>
</dbReference>
<dbReference type="InterPro" id="IPR035979">
    <property type="entry name" value="RBD_domain_sf"/>
</dbReference>
<dbReference type="InterPro" id="IPR001025">
    <property type="entry name" value="BAH_dom"/>
</dbReference>
<evidence type="ECO:0000259" key="2">
    <source>
        <dbReference type="PROSITE" id="PS50102"/>
    </source>
</evidence>
<dbReference type="PANTHER" id="PTHR47073">
    <property type="entry name" value="PROTEIN ANTI-SILENCING 1"/>
    <property type="match status" value="1"/>
</dbReference>
<feature type="domain" description="RRM" evidence="2">
    <location>
        <begin position="422"/>
        <end position="498"/>
    </location>
</feature>
<dbReference type="OrthoDB" id="1896853at2759"/>
<dbReference type="Gene3D" id="2.30.30.490">
    <property type="match status" value="1"/>
</dbReference>
<keyword evidence="5" id="KW-1185">Reference proteome</keyword>
<dbReference type="PROSITE" id="PS50102">
    <property type="entry name" value="RRM"/>
    <property type="match status" value="1"/>
</dbReference>
<feature type="domain" description="BAH" evidence="3">
    <location>
        <begin position="43"/>
        <end position="168"/>
    </location>
</feature>
<dbReference type="Proteomes" id="UP000655225">
    <property type="component" value="Unassembled WGS sequence"/>
</dbReference>
<dbReference type="OMA" id="NACWNAL"/>
<dbReference type="InterPro" id="IPR043151">
    <property type="entry name" value="BAH_sf"/>
</dbReference>
<evidence type="ECO:0000256" key="1">
    <source>
        <dbReference type="PROSITE-ProRule" id="PRU00176"/>
    </source>
</evidence>
<name>A0A834ZR95_TETSI</name>